<evidence type="ECO:0000256" key="1">
    <source>
        <dbReference type="SAM" id="Phobius"/>
    </source>
</evidence>
<evidence type="ECO:0000313" key="3">
    <source>
        <dbReference type="Proteomes" id="UP000480266"/>
    </source>
</evidence>
<keyword evidence="3" id="KW-1185">Reference proteome</keyword>
<gene>
    <name evidence="2" type="ORF">G4V63_02185</name>
</gene>
<feature type="transmembrane region" description="Helical" evidence="1">
    <location>
        <begin position="68"/>
        <end position="89"/>
    </location>
</feature>
<sequence length="98" mass="11128">MSAEARAELDRHFDWIAARLPEKGARFIRWLREPGSGWVRIPLALLLVVGGIFSFLPILGLWMLPLGLLLIAQDVPFLQLPLANALGWIERKWMGRKA</sequence>
<dbReference type="Proteomes" id="UP000480266">
    <property type="component" value="Unassembled WGS sequence"/>
</dbReference>
<accession>A0A7C9RCK3</accession>
<dbReference type="EMBL" id="JAAMRR010000115">
    <property type="protein sequence ID" value="NGX94085.1"/>
    <property type="molecule type" value="Genomic_DNA"/>
</dbReference>
<keyword evidence="1" id="KW-0812">Transmembrane</keyword>
<dbReference type="AlphaFoldDB" id="A0A7C9RCK3"/>
<comment type="caution">
    <text evidence="2">The sequence shown here is derived from an EMBL/GenBank/DDBJ whole genome shotgun (WGS) entry which is preliminary data.</text>
</comment>
<evidence type="ECO:0000313" key="2">
    <source>
        <dbReference type="EMBL" id="NGX94085.1"/>
    </source>
</evidence>
<keyword evidence="1" id="KW-0472">Membrane</keyword>
<name>A0A7C9RCK3_9BRAD</name>
<reference evidence="2" key="1">
    <citation type="submission" date="2020-02" db="EMBL/GenBank/DDBJ databases">
        <title>Draft genome sequence of Candidatus Afipia apatlaquensis IBT-C3, a potential strain for decolorization of textile dyes.</title>
        <authorList>
            <person name="Sanchez-Reyes A."/>
            <person name="Breton-Deval L."/>
            <person name="Mangelson H."/>
            <person name="Sanchez-Flores A."/>
        </authorList>
    </citation>
    <scope>NUCLEOTIDE SEQUENCE [LARGE SCALE GENOMIC DNA]</scope>
    <source>
        <strain evidence="2">IBT-C3</strain>
    </source>
</reference>
<feature type="transmembrane region" description="Helical" evidence="1">
    <location>
        <begin position="38"/>
        <end position="62"/>
    </location>
</feature>
<protein>
    <submittedName>
        <fullName evidence="2">Uncharacterized protein</fullName>
    </submittedName>
</protein>
<keyword evidence="1" id="KW-1133">Transmembrane helix</keyword>
<proteinExistence type="predicted"/>
<organism evidence="2 3">
    <name type="scientific">Candidatus Afipia apatlaquensis</name>
    <dbReference type="NCBI Taxonomy" id="2712852"/>
    <lineage>
        <taxon>Bacteria</taxon>
        <taxon>Pseudomonadati</taxon>
        <taxon>Pseudomonadota</taxon>
        <taxon>Alphaproteobacteria</taxon>
        <taxon>Hyphomicrobiales</taxon>
        <taxon>Nitrobacteraceae</taxon>
        <taxon>Afipia</taxon>
    </lineage>
</organism>